<dbReference type="EMBL" id="KV878687">
    <property type="protein sequence ID" value="OJJ70138.1"/>
    <property type="molecule type" value="Genomic_DNA"/>
</dbReference>
<gene>
    <name evidence="2" type="ORF">ASPBRDRAFT_129873</name>
</gene>
<dbReference type="OrthoDB" id="3862662at2759"/>
<accession>A0A1L9UEQ8</accession>
<evidence type="ECO:0000256" key="1">
    <source>
        <dbReference type="SAM" id="MobiDB-lite"/>
    </source>
</evidence>
<reference evidence="3" key="1">
    <citation type="journal article" date="2017" name="Genome Biol.">
        <title>Comparative genomics reveals high biological diversity and specific adaptations in the industrially and medically important fungal genus Aspergillus.</title>
        <authorList>
            <person name="de Vries R.P."/>
            <person name="Riley R."/>
            <person name="Wiebenga A."/>
            <person name="Aguilar-Osorio G."/>
            <person name="Amillis S."/>
            <person name="Uchima C.A."/>
            <person name="Anderluh G."/>
            <person name="Asadollahi M."/>
            <person name="Askin M."/>
            <person name="Barry K."/>
            <person name="Battaglia E."/>
            <person name="Bayram O."/>
            <person name="Benocci T."/>
            <person name="Braus-Stromeyer S.A."/>
            <person name="Caldana C."/>
            <person name="Canovas D."/>
            <person name="Cerqueira G.C."/>
            <person name="Chen F."/>
            <person name="Chen W."/>
            <person name="Choi C."/>
            <person name="Clum A."/>
            <person name="Dos Santos R.A."/>
            <person name="Damasio A.R."/>
            <person name="Diallinas G."/>
            <person name="Emri T."/>
            <person name="Fekete E."/>
            <person name="Flipphi M."/>
            <person name="Freyberg S."/>
            <person name="Gallo A."/>
            <person name="Gournas C."/>
            <person name="Habgood R."/>
            <person name="Hainaut M."/>
            <person name="Harispe M.L."/>
            <person name="Henrissat B."/>
            <person name="Hilden K.S."/>
            <person name="Hope R."/>
            <person name="Hossain A."/>
            <person name="Karabika E."/>
            <person name="Karaffa L."/>
            <person name="Karanyi Z."/>
            <person name="Krasevec N."/>
            <person name="Kuo A."/>
            <person name="Kusch H."/>
            <person name="LaButti K."/>
            <person name="Lagendijk E.L."/>
            <person name="Lapidus A."/>
            <person name="Levasseur A."/>
            <person name="Lindquist E."/>
            <person name="Lipzen A."/>
            <person name="Logrieco A.F."/>
            <person name="MacCabe A."/>
            <person name="Maekelae M.R."/>
            <person name="Malavazi I."/>
            <person name="Melin P."/>
            <person name="Meyer V."/>
            <person name="Mielnichuk N."/>
            <person name="Miskei M."/>
            <person name="Molnar A.P."/>
            <person name="Mule G."/>
            <person name="Ngan C.Y."/>
            <person name="Orejas M."/>
            <person name="Orosz E."/>
            <person name="Ouedraogo J.P."/>
            <person name="Overkamp K.M."/>
            <person name="Park H.-S."/>
            <person name="Perrone G."/>
            <person name="Piumi F."/>
            <person name="Punt P.J."/>
            <person name="Ram A.F."/>
            <person name="Ramon A."/>
            <person name="Rauscher S."/>
            <person name="Record E."/>
            <person name="Riano-Pachon D.M."/>
            <person name="Robert V."/>
            <person name="Roehrig J."/>
            <person name="Ruller R."/>
            <person name="Salamov A."/>
            <person name="Salih N.S."/>
            <person name="Samson R.A."/>
            <person name="Sandor E."/>
            <person name="Sanguinetti M."/>
            <person name="Schuetze T."/>
            <person name="Sepcic K."/>
            <person name="Shelest E."/>
            <person name="Sherlock G."/>
            <person name="Sophianopoulou V."/>
            <person name="Squina F.M."/>
            <person name="Sun H."/>
            <person name="Susca A."/>
            <person name="Todd R.B."/>
            <person name="Tsang A."/>
            <person name="Unkles S.E."/>
            <person name="van de Wiele N."/>
            <person name="van Rossen-Uffink D."/>
            <person name="Oliveira J.V."/>
            <person name="Vesth T.C."/>
            <person name="Visser J."/>
            <person name="Yu J.-H."/>
            <person name="Zhou M."/>
            <person name="Andersen M.R."/>
            <person name="Archer D.B."/>
            <person name="Baker S.E."/>
            <person name="Benoit I."/>
            <person name="Brakhage A.A."/>
            <person name="Braus G.H."/>
            <person name="Fischer R."/>
            <person name="Frisvad J.C."/>
            <person name="Goldman G.H."/>
            <person name="Houbraken J."/>
            <person name="Oakley B."/>
            <person name="Pocsi I."/>
            <person name="Scazzocchio C."/>
            <person name="Seiboth B."/>
            <person name="vanKuyk P.A."/>
            <person name="Wortman J."/>
            <person name="Dyer P.S."/>
            <person name="Grigoriev I.V."/>
        </authorList>
    </citation>
    <scope>NUCLEOTIDE SEQUENCE [LARGE SCALE GENOMIC DNA]</scope>
    <source>
        <strain evidence="3">CBS 101740 / IMI 381727 / IBT 21946</strain>
    </source>
</reference>
<keyword evidence="3" id="KW-1185">Reference proteome</keyword>
<sequence length="279" mass="30596">MAWCARRYIKPFRSAGKDTWQTRLHSTVPRRYSIFISSGLDTGGEKWDANDLNGHPVPICQVPLFAPNAPTSHRNANTLKAAREQRLAETESALYGALMTLSSMGPANTLLQATTKPDMLQKPKAARMDEWTRLPLRDWSDVYHWKASMSDQFTLTQSQSVAVADEPGMSHVVSASPAATTVHSRSPQGEIEAPAPASFAWHPGEDVHMDSSPYNVYLQPPGMVSSPVYPRDPAPGPTEAIVHPFPEFNNAAAMGDSGKENDQSTMADELSKSKPSIYF</sequence>
<dbReference type="RefSeq" id="XP_067477387.1">
    <property type="nucleotide sequence ID" value="XM_067618172.1"/>
</dbReference>
<dbReference type="VEuPathDB" id="FungiDB:ASPBRDRAFT_129873"/>
<feature type="region of interest" description="Disordered" evidence="1">
    <location>
        <begin position="248"/>
        <end position="279"/>
    </location>
</feature>
<dbReference type="GeneID" id="93570660"/>
<evidence type="ECO:0000313" key="2">
    <source>
        <dbReference type="EMBL" id="OJJ70138.1"/>
    </source>
</evidence>
<dbReference type="Proteomes" id="UP000184499">
    <property type="component" value="Unassembled WGS sequence"/>
</dbReference>
<evidence type="ECO:0000313" key="3">
    <source>
        <dbReference type="Proteomes" id="UP000184499"/>
    </source>
</evidence>
<proteinExistence type="predicted"/>
<dbReference type="AlphaFoldDB" id="A0A1L9UEQ8"/>
<protein>
    <submittedName>
        <fullName evidence="2">Uncharacterized protein</fullName>
    </submittedName>
</protein>
<name>A0A1L9UEQ8_ASPBC</name>
<dbReference type="OMA" id="VMSDRFT"/>
<organism evidence="2 3">
    <name type="scientific">Aspergillus brasiliensis (strain CBS 101740 / IMI 381727 / IBT 21946)</name>
    <dbReference type="NCBI Taxonomy" id="767769"/>
    <lineage>
        <taxon>Eukaryota</taxon>
        <taxon>Fungi</taxon>
        <taxon>Dikarya</taxon>
        <taxon>Ascomycota</taxon>
        <taxon>Pezizomycotina</taxon>
        <taxon>Eurotiomycetes</taxon>
        <taxon>Eurotiomycetidae</taxon>
        <taxon>Eurotiales</taxon>
        <taxon>Aspergillaceae</taxon>
        <taxon>Aspergillus</taxon>
        <taxon>Aspergillus subgen. Circumdati</taxon>
    </lineage>
</organism>